<dbReference type="CDD" id="cd16448">
    <property type="entry name" value="RING-H2"/>
    <property type="match status" value="1"/>
</dbReference>
<dbReference type="Proteomes" id="UP001652600">
    <property type="component" value="Chromosome 2"/>
</dbReference>
<keyword evidence="1" id="KW-0863">Zinc-finger</keyword>
<evidence type="ECO:0000313" key="6">
    <source>
        <dbReference type="RefSeq" id="XP_008443927.1"/>
    </source>
</evidence>
<dbReference type="EnsemblPlants" id="MELO3C010287.2.1">
    <property type="protein sequence ID" value="MELO3C010287.2.1"/>
    <property type="gene ID" value="MELO3C010287.2"/>
</dbReference>
<dbReference type="InterPro" id="IPR001841">
    <property type="entry name" value="Znf_RING"/>
</dbReference>
<dbReference type="Gene3D" id="3.30.40.10">
    <property type="entry name" value="Zinc/RING finger domain, C3HC4 (zinc finger)"/>
    <property type="match status" value="1"/>
</dbReference>
<sequence>MGKRKRGSDQTHHDPPLHLSGMVPFSNQTDVRSEEDTSLARPIFMKRSRHHYSHQYCRRGSTSQANASTSRENRVRTVLEERPAFKFAAHCNSEFPDRIESIESTFRGPERIRYNSLGKDAISSHLMRMVCGICQKLMRRKLCFLGNTLSSSELPVAAVLVCGHVYHAECLENRSSVEDRSDPPCPLCTKLPPEVDDSKGGEQE</sequence>
<evidence type="ECO:0000259" key="3">
    <source>
        <dbReference type="PROSITE" id="PS50089"/>
    </source>
</evidence>
<dbReference type="PANTHER" id="PTHR31150:SF6">
    <property type="entry name" value="ZINC ION BINDING PROTEIN"/>
    <property type="match status" value="1"/>
</dbReference>
<dbReference type="OrthoDB" id="1900223at2759"/>
<gene>
    <name evidence="6" type="primary">LOC103487402</name>
    <name evidence="4" type="synonym">103487402</name>
</gene>
<protein>
    <submittedName>
        <fullName evidence="6">Uncharacterized protein LOC103487402 isoform X2</fullName>
    </submittedName>
</protein>
<reference evidence="6" key="2">
    <citation type="submission" date="2025-04" db="UniProtKB">
        <authorList>
            <consortium name="RefSeq"/>
        </authorList>
    </citation>
    <scope>IDENTIFICATION</scope>
</reference>
<reference evidence="4" key="1">
    <citation type="submission" date="2023-03" db="UniProtKB">
        <authorList>
            <consortium name="EnsemblPlants"/>
        </authorList>
    </citation>
    <scope>IDENTIFICATION</scope>
</reference>
<dbReference type="RefSeq" id="XP_008443927.1">
    <property type="nucleotide sequence ID" value="XM_008445705.2"/>
</dbReference>
<dbReference type="PANTHER" id="PTHR31150">
    <property type="entry name" value="EXPRESSED PROTEIN"/>
    <property type="match status" value="1"/>
</dbReference>
<name>A0A1S3B956_CUCME</name>
<dbReference type="AlphaFoldDB" id="A0A1S3B956"/>
<dbReference type="PROSITE" id="PS50089">
    <property type="entry name" value="ZF_RING_2"/>
    <property type="match status" value="1"/>
</dbReference>
<dbReference type="SUPFAM" id="SSF57850">
    <property type="entry name" value="RING/U-box"/>
    <property type="match status" value="1"/>
</dbReference>
<keyword evidence="5" id="KW-1185">Reference proteome</keyword>
<organism evidence="5 6">
    <name type="scientific">Cucumis melo</name>
    <name type="common">Muskmelon</name>
    <dbReference type="NCBI Taxonomy" id="3656"/>
    <lineage>
        <taxon>Eukaryota</taxon>
        <taxon>Viridiplantae</taxon>
        <taxon>Streptophyta</taxon>
        <taxon>Embryophyta</taxon>
        <taxon>Tracheophyta</taxon>
        <taxon>Spermatophyta</taxon>
        <taxon>Magnoliopsida</taxon>
        <taxon>eudicotyledons</taxon>
        <taxon>Gunneridae</taxon>
        <taxon>Pentapetalae</taxon>
        <taxon>rosids</taxon>
        <taxon>fabids</taxon>
        <taxon>Cucurbitales</taxon>
        <taxon>Cucurbitaceae</taxon>
        <taxon>Benincaseae</taxon>
        <taxon>Cucumis</taxon>
    </lineage>
</organism>
<dbReference type="GeneID" id="103487402"/>
<dbReference type="InterPro" id="IPR013083">
    <property type="entry name" value="Znf_RING/FYVE/PHD"/>
</dbReference>
<keyword evidence="1" id="KW-0479">Metal-binding</keyword>
<feature type="domain" description="RING-type" evidence="3">
    <location>
        <begin position="131"/>
        <end position="189"/>
    </location>
</feature>
<dbReference type="eggNOG" id="ENOG502RXF4">
    <property type="taxonomic scope" value="Eukaryota"/>
</dbReference>
<proteinExistence type="predicted"/>
<evidence type="ECO:0000256" key="1">
    <source>
        <dbReference type="PROSITE-ProRule" id="PRU00175"/>
    </source>
</evidence>
<evidence type="ECO:0000313" key="4">
    <source>
        <dbReference type="EnsemblPlants" id="MELO3C010287.2.1"/>
    </source>
</evidence>
<accession>A0A1S3B956</accession>
<feature type="compositionally biased region" description="Basic and acidic residues" evidence="2">
    <location>
        <begin position="7"/>
        <end position="16"/>
    </location>
</feature>
<dbReference type="SMART" id="SM00184">
    <property type="entry name" value="RING"/>
    <property type="match status" value="1"/>
</dbReference>
<dbReference type="GO" id="GO:0008270">
    <property type="term" value="F:zinc ion binding"/>
    <property type="evidence" value="ECO:0007669"/>
    <property type="project" value="UniProtKB-KW"/>
</dbReference>
<feature type="region of interest" description="Disordered" evidence="2">
    <location>
        <begin position="1"/>
        <end position="37"/>
    </location>
</feature>
<evidence type="ECO:0000313" key="5">
    <source>
        <dbReference type="Proteomes" id="UP001652600"/>
    </source>
</evidence>
<feature type="region of interest" description="Disordered" evidence="2">
    <location>
        <begin position="176"/>
        <end position="204"/>
    </location>
</feature>
<dbReference type="KEGG" id="cmo:103487402"/>
<dbReference type="Gramene" id="MELO3C010287.2.1">
    <property type="protein sequence ID" value="MELO3C010287.2.1"/>
    <property type="gene ID" value="MELO3C010287.2"/>
</dbReference>
<evidence type="ECO:0000256" key="2">
    <source>
        <dbReference type="SAM" id="MobiDB-lite"/>
    </source>
</evidence>
<keyword evidence="1" id="KW-0862">Zinc</keyword>
<reference evidence="5" key="3">
    <citation type="submission" date="2025-05" db="UniProtKB">
        <authorList>
            <consortium name="RefSeq"/>
        </authorList>
    </citation>
    <scope>NUCLEOTIDE SEQUENCE [LARGE SCALE GENOMIC DNA]</scope>
</reference>